<dbReference type="PATRIC" id="fig|43658.6.peg.3812"/>
<dbReference type="AlphaFoldDB" id="A0A0L0ENS3"/>
<organism evidence="1 2">
    <name type="scientific">Pseudoalteromonas rubra</name>
    <dbReference type="NCBI Taxonomy" id="43658"/>
    <lineage>
        <taxon>Bacteria</taxon>
        <taxon>Pseudomonadati</taxon>
        <taxon>Pseudomonadota</taxon>
        <taxon>Gammaproteobacteria</taxon>
        <taxon>Alteromonadales</taxon>
        <taxon>Pseudoalteromonadaceae</taxon>
        <taxon>Pseudoalteromonas</taxon>
    </lineage>
</organism>
<name>A0A0L0ENS3_9GAMM</name>
<evidence type="ECO:0000313" key="2">
    <source>
        <dbReference type="Proteomes" id="UP000036850"/>
    </source>
</evidence>
<dbReference type="EMBL" id="LFZX01000267">
    <property type="protein sequence ID" value="KNC65553.1"/>
    <property type="molecule type" value="Genomic_DNA"/>
</dbReference>
<protein>
    <submittedName>
        <fullName evidence="1">Uncharacterized protein</fullName>
    </submittedName>
</protein>
<dbReference type="Proteomes" id="UP000036850">
    <property type="component" value="Unassembled WGS sequence"/>
</dbReference>
<comment type="caution">
    <text evidence="1">The sequence shown here is derived from an EMBL/GenBank/DDBJ whole genome shotgun (WGS) entry which is preliminary data.</text>
</comment>
<evidence type="ECO:0000313" key="1">
    <source>
        <dbReference type="EMBL" id="KNC65553.1"/>
    </source>
</evidence>
<sequence length="98" mass="10480">MLLDAAAEQGIDAAKVGEASTRVLKALVGNTQLVASLTGDLSLGGAVDFTDVGQASLLMRVYLPLSRLHLPYKRLQVKRAKVLMKCSIPSQRMLAVET</sequence>
<proteinExistence type="predicted"/>
<accession>A0A0L0ENS3</accession>
<reference evidence="2" key="1">
    <citation type="submission" date="2015-07" db="EMBL/GenBank/DDBJ databases">
        <title>Draft genome sequence of a Pseudoalteromonas rubra strain, OCN096, isolated from Kaneohe Bay, Oahu, Hawaii.</title>
        <authorList>
            <person name="Beurmann S."/>
            <person name="Ushijima B."/>
            <person name="Belcaid M."/>
            <person name="Callahan S.M."/>
            <person name="Aeby G.S."/>
        </authorList>
    </citation>
    <scope>NUCLEOTIDE SEQUENCE [LARGE SCALE GENOMIC DNA]</scope>
    <source>
        <strain evidence="2">OCN096</strain>
    </source>
</reference>
<gene>
    <name evidence="1" type="ORF">AC626_22430</name>
</gene>